<dbReference type="Proteomes" id="UP000784294">
    <property type="component" value="Unassembled WGS sequence"/>
</dbReference>
<protein>
    <submittedName>
        <fullName evidence="1">Uncharacterized protein</fullName>
    </submittedName>
</protein>
<accession>A0A448WK03</accession>
<proteinExistence type="predicted"/>
<comment type="caution">
    <text evidence="1">The sequence shown here is derived from an EMBL/GenBank/DDBJ whole genome shotgun (WGS) entry which is preliminary data.</text>
</comment>
<reference evidence="1" key="1">
    <citation type="submission" date="2018-11" db="EMBL/GenBank/DDBJ databases">
        <authorList>
            <consortium name="Pathogen Informatics"/>
        </authorList>
    </citation>
    <scope>NUCLEOTIDE SEQUENCE</scope>
</reference>
<dbReference type="AlphaFoldDB" id="A0A448WK03"/>
<gene>
    <name evidence="1" type="ORF">PXEA_LOCUS7117</name>
</gene>
<dbReference type="EMBL" id="CAAALY010018538">
    <property type="protein sequence ID" value="VEL13677.1"/>
    <property type="molecule type" value="Genomic_DNA"/>
</dbReference>
<sequence length="150" mass="16264">MYLLQFLYQVPGFIVSASATQSNSDAKKLSEVIHDSDTPDLAKESCADRLGPKRARLHPGVNKGRKQHFDLSGSGKDSFLEIAVRTGAYATWSLLGNSSSFGLFDELGPVDFVFTLGGNKTVAGLTKQRSAEAKQSEGRRRIVIDVTEVS</sequence>
<keyword evidence="2" id="KW-1185">Reference proteome</keyword>
<evidence type="ECO:0000313" key="2">
    <source>
        <dbReference type="Proteomes" id="UP000784294"/>
    </source>
</evidence>
<evidence type="ECO:0000313" key="1">
    <source>
        <dbReference type="EMBL" id="VEL13677.1"/>
    </source>
</evidence>
<name>A0A448WK03_9PLAT</name>
<organism evidence="1 2">
    <name type="scientific">Protopolystoma xenopodis</name>
    <dbReference type="NCBI Taxonomy" id="117903"/>
    <lineage>
        <taxon>Eukaryota</taxon>
        <taxon>Metazoa</taxon>
        <taxon>Spiralia</taxon>
        <taxon>Lophotrochozoa</taxon>
        <taxon>Platyhelminthes</taxon>
        <taxon>Monogenea</taxon>
        <taxon>Polyopisthocotylea</taxon>
        <taxon>Polystomatidea</taxon>
        <taxon>Polystomatidae</taxon>
        <taxon>Protopolystoma</taxon>
    </lineage>
</organism>